<dbReference type="AlphaFoldDB" id="A0A9N9E0V7"/>
<accession>A0A9N9E0V7</accession>
<protein>
    <submittedName>
        <fullName evidence="1">10161_t:CDS:1</fullName>
    </submittedName>
</protein>
<comment type="caution">
    <text evidence="1">The sequence shown here is derived from an EMBL/GenBank/DDBJ whole genome shotgun (WGS) entry which is preliminary data.</text>
</comment>
<evidence type="ECO:0000313" key="2">
    <source>
        <dbReference type="Proteomes" id="UP000789739"/>
    </source>
</evidence>
<dbReference type="Proteomes" id="UP000789739">
    <property type="component" value="Unassembled WGS sequence"/>
</dbReference>
<gene>
    <name evidence="1" type="ORF">PBRASI_LOCUS10728</name>
</gene>
<evidence type="ECO:0000313" key="1">
    <source>
        <dbReference type="EMBL" id="CAG8659920.1"/>
    </source>
</evidence>
<reference evidence="1" key="1">
    <citation type="submission" date="2021-06" db="EMBL/GenBank/DDBJ databases">
        <authorList>
            <person name="Kallberg Y."/>
            <person name="Tangrot J."/>
            <person name="Rosling A."/>
        </authorList>
    </citation>
    <scope>NUCLEOTIDE SEQUENCE</scope>
    <source>
        <strain evidence="1">BR232B</strain>
    </source>
</reference>
<sequence>MPDPITTTLVGAFVKHELDKYKDRKKYKKELYRLVARLFARPAYDVSLREVEQLLNEIYEYNPEKPDEFYGLRELENLYNQKRNGGSTQTNKL</sequence>
<dbReference type="EMBL" id="CAJVPI010003566">
    <property type="protein sequence ID" value="CAG8659920.1"/>
    <property type="molecule type" value="Genomic_DNA"/>
</dbReference>
<dbReference type="OrthoDB" id="10479924at2759"/>
<proteinExistence type="predicted"/>
<organism evidence="1 2">
    <name type="scientific">Paraglomus brasilianum</name>
    <dbReference type="NCBI Taxonomy" id="144538"/>
    <lineage>
        <taxon>Eukaryota</taxon>
        <taxon>Fungi</taxon>
        <taxon>Fungi incertae sedis</taxon>
        <taxon>Mucoromycota</taxon>
        <taxon>Glomeromycotina</taxon>
        <taxon>Glomeromycetes</taxon>
        <taxon>Paraglomerales</taxon>
        <taxon>Paraglomeraceae</taxon>
        <taxon>Paraglomus</taxon>
    </lineage>
</organism>
<name>A0A9N9E0V7_9GLOM</name>
<keyword evidence="2" id="KW-1185">Reference proteome</keyword>